<dbReference type="InterPro" id="IPR001563">
    <property type="entry name" value="Peptidase_S10"/>
</dbReference>
<sequence>MFTSSILLLSSAVGAYSSYLNSKTKEFAVNGTGLPEVDFDIGESYAGYLSNRPSGDSNLYFWFFPSTNPDASEEITIWLNGGPGCTSLAGLLQENGPFLWQPGTSVPFQNPYSWNNLTNIVYVDQPAGTGLSLGPATVWNEEDVAKQFIDFWKRFVDTFDLKNRKVYLTGESYAGMYIPYLASAMLDKEDSEYFDVSGILLYDPLINEQNSQFNPPAVPMINHYQPVLGLNETFMHQINSRHRDCGYADFMDQALQFPPSGALPPAPSADRPGCDIWTDIVDAATYVNPCFNIYHITDFCPVLWNVMGFPTTDAGPSNYFNRSDVQKAINSQPIDFHACSLDDIFQGEDNEDQSEPSALGPLPSVIERTNNTIIGHGLLDFRLIANGTLATIQNMTWNGNQGFQKPPTESLFAPYHPFYGKAARTDTDEDRPLTHDAGSGFLGTTHTERGLTYTTVDLSGHQVPQYSPGTAFRHLEFLLGRIDSLSEITKTFSSGTG</sequence>
<evidence type="ECO:0000256" key="3">
    <source>
        <dbReference type="ARBA" id="ARBA00022670"/>
    </source>
</evidence>
<keyword evidence="9" id="KW-1185">Reference proteome</keyword>
<comment type="caution">
    <text evidence="8">The sequence shown here is derived from an EMBL/GenBank/DDBJ whole genome shotgun (WGS) entry which is preliminary data.</text>
</comment>
<protein>
    <recommendedName>
        <fullName evidence="6">Carboxypeptidase</fullName>
        <ecNumber evidence="6">3.4.16.-</ecNumber>
    </recommendedName>
</protein>
<accession>A0A2I2FSP1</accession>
<comment type="similarity">
    <text evidence="1 6">Belongs to the peptidase S10 family.</text>
</comment>
<feature type="region of interest" description="Disordered" evidence="7">
    <location>
        <begin position="424"/>
        <end position="444"/>
    </location>
</feature>
<dbReference type="PROSITE" id="PS00560">
    <property type="entry name" value="CARBOXYPEPT_SER_HIS"/>
    <property type="match status" value="1"/>
</dbReference>
<evidence type="ECO:0000313" key="8">
    <source>
        <dbReference type="EMBL" id="PLB43631.1"/>
    </source>
</evidence>
<dbReference type="STRING" id="1392250.A0A2I2FSP1"/>
<gene>
    <name evidence="8" type="ORF">P170DRAFT_480591</name>
</gene>
<keyword evidence="3 6" id="KW-0645">Protease</keyword>
<keyword evidence="4 6" id="KW-0378">Hydrolase</keyword>
<keyword evidence="6" id="KW-0732">Signal</keyword>
<evidence type="ECO:0000256" key="1">
    <source>
        <dbReference type="ARBA" id="ARBA00009431"/>
    </source>
</evidence>
<evidence type="ECO:0000313" key="9">
    <source>
        <dbReference type="Proteomes" id="UP000234275"/>
    </source>
</evidence>
<evidence type="ECO:0000256" key="2">
    <source>
        <dbReference type="ARBA" id="ARBA00022645"/>
    </source>
</evidence>
<dbReference type="AlphaFoldDB" id="A0A2I2FSP1"/>
<dbReference type="InterPro" id="IPR018202">
    <property type="entry name" value="Ser_caboxypep_ser_AS"/>
</dbReference>
<evidence type="ECO:0000256" key="7">
    <source>
        <dbReference type="SAM" id="MobiDB-lite"/>
    </source>
</evidence>
<feature type="chain" id="PRO_5013986851" description="Carboxypeptidase" evidence="6">
    <location>
        <begin position="18"/>
        <end position="497"/>
    </location>
</feature>
<dbReference type="Proteomes" id="UP000234275">
    <property type="component" value="Unassembled WGS sequence"/>
</dbReference>
<feature type="compositionally biased region" description="Basic and acidic residues" evidence="7">
    <location>
        <begin position="424"/>
        <end position="434"/>
    </location>
</feature>
<dbReference type="GO" id="GO:0006508">
    <property type="term" value="P:proteolysis"/>
    <property type="evidence" value="ECO:0007669"/>
    <property type="project" value="UniProtKB-KW"/>
</dbReference>
<dbReference type="Pfam" id="PF00450">
    <property type="entry name" value="Peptidase_S10"/>
    <property type="match status" value="1"/>
</dbReference>
<keyword evidence="5" id="KW-0325">Glycoprotein</keyword>
<dbReference type="InterPro" id="IPR033124">
    <property type="entry name" value="Ser_caboxypep_his_AS"/>
</dbReference>
<reference evidence="8 9" key="1">
    <citation type="submission" date="2016-12" db="EMBL/GenBank/DDBJ databases">
        <title>The genomes of Aspergillus section Nigri reveals drivers in fungal speciation.</title>
        <authorList>
            <consortium name="DOE Joint Genome Institute"/>
            <person name="Vesth T.C."/>
            <person name="Nybo J."/>
            <person name="Theobald S."/>
            <person name="Brandl J."/>
            <person name="Frisvad J.C."/>
            <person name="Nielsen K.F."/>
            <person name="Lyhne E.K."/>
            <person name="Kogle M.E."/>
            <person name="Kuo A."/>
            <person name="Riley R."/>
            <person name="Clum A."/>
            <person name="Nolan M."/>
            <person name="Lipzen A."/>
            <person name="Salamov A."/>
            <person name="Henrissat B."/>
            <person name="Wiebenga A."/>
            <person name="De Vries R.P."/>
            <person name="Grigoriev I.V."/>
            <person name="Mortensen U.H."/>
            <person name="Andersen M.R."/>
            <person name="Baker S.E."/>
        </authorList>
    </citation>
    <scope>NUCLEOTIDE SEQUENCE [LARGE SCALE GENOMIC DNA]</scope>
    <source>
        <strain evidence="8 9">IBT 23096</strain>
    </source>
</reference>
<evidence type="ECO:0000256" key="4">
    <source>
        <dbReference type="ARBA" id="ARBA00022801"/>
    </source>
</evidence>
<dbReference type="VEuPathDB" id="FungiDB:P170DRAFT_480591"/>
<dbReference type="Gene3D" id="3.40.50.1820">
    <property type="entry name" value="alpha/beta hydrolase"/>
    <property type="match status" value="1"/>
</dbReference>
<dbReference type="PANTHER" id="PTHR11802:SF116">
    <property type="entry name" value="CARBOXYPEPTIDASE"/>
    <property type="match status" value="1"/>
</dbReference>
<dbReference type="PROSITE" id="PS00131">
    <property type="entry name" value="CARBOXYPEPT_SER_SER"/>
    <property type="match status" value="1"/>
</dbReference>
<keyword evidence="2 6" id="KW-0121">Carboxypeptidase</keyword>
<dbReference type="PANTHER" id="PTHR11802">
    <property type="entry name" value="SERINE PROTEASE FAMILY S10 SERINE CARBOXYPEPTIDASE"/>
    <property type="match status" value="1"/>
</dbReference>
<feature type="signal peptide" evidence="6">
    <location>
        <begin position="1"/>
        <end position="17"/>
    </location>
</feature>
<proteinExistence type="inferred from homology"/>
<dbReference type="GO" id="GO:0004185">
    <property type="term" value="F:serine-type carboxypeptidase activity"/>
    <property type="evidence" value="ECO:0007669"/>
    <property type="project" value="UniProtKB-UniRule"/>
</dbReference>
<dbReference type="EMBL" id="MSFO01000010">
    <property type="protein sequence ID" value="PLB43631.1"/>
    <property type="molecule type" value="Genomic_DNA"/>
</dbReference>
<name>A0A2I2FSP1_9EURO</name>
<evidence type="ECO:0000256" key="5">
    <source>
        <dbReference type="ARBA" id="ARBA00023180"/>
    </source>
</evidence>
<dbReference type="EC" id="3.4.16.-" evidence="6"/>
<dbReference type="GeneID" id="36561491"/>
<dbReference type="PRINTS" id="PR00724">
    <property type="entry name" value="CRBOXYPTASEC"/>
</dbReference>
<dbReference type="InterPro" id="IPR029058">
    <property type="entry name" value="AB_hydrolase_fold"/>
</dbReference>
<dbReference type="OrthoDB" id="443318at2759"/>
<dbReference type="RefSeq" id="XP_024698933.1">
    <property type="nucleotide sequence ID" value="XM_024853793.1"/>
</dbReference>
<dbReference type="SUPFAM" id="SSF53474">
    <property type="entry name" value="alpha/beta-Hydrolases"/>
    <property type="match status" value="1"/>
</dbReference>
<evidence type="ECO:0000256" key="6">
    <source>
        <dbReference type="RuleBase" id="RU361156"/>
    </source>
</evidence>
<organism evidence="8 9">
    <name type="scientific">Aspergillus steynii IBT 23096</name>
    <dbReference type="NCBI Taxonomy" id="1392250"/>
    <lineage>
        <taxon>Eukaryota</taxon>
        <taxon>Fungi</taxon>
        <taxon>Dikarya</taxon>
        <taxon>Ascomycota</taxon>
        <taxon>Pezizomycotina</taxon>
        <taxon>Eurotiomycetes</taxon>
        <taxon>Eurotiomycetidae</taxon>
        <taxon>Eurotiales</taxon>
        <taxon>Aspergillaceae</taxon>
        <taxon>Aspergillus</taxon>
        <taxon>Aspergillus subgen. Circumdati</taxon>
    </lineage>
</organism>